<evidence type="ECO:0008006" key="4">
    <source>
        <dbReference type="Google" id="ProtNLM"/>
    </source>
</evidence>
<name>A0A164WIE0_9AGAM</name>
<gene>
    <name evidence="2" type="ORF">SISNIDRAFT_483963</name>
</gene>
<evidence type="ECO:0000313" key="2">
    <source>
        <dbReference type="EMBL" id="KZS95071.1"/>
    </source>
</evidence>
<dbReference type="Proteomes" id="UP000076722">
    <property type="component" value="Unassembled WGS sequence"/>
</dbReference>
<proteinExistence type="predicted"/>
<feature type="signal peptide" evidence="1">
    <location>
        <begin position="1"/>
        <end position="19"/>
    </location>
</feature>
<protein>
    <recommendedName>
        <fullName evidence="4">Extracellular membrane protein CFEM domain-containing protein</fullName>
    </recommendedName>
</protein>
<organism evidence="2 3">
    <name type="scientific">Sistotremastrum niveocremeum HHB9708</name>
    <dbReference type="NCBI Taxonomy" id="1314777"/>
    <lineage>
        <taxon>Eukaryota</taxon>
        <taxon>Fungi</taxon>
        <taxon>Dikarya</taxon>
        <taxon>Basidiomycota</taxon>
        <taxon>Agaricomycotina</taxon>
        <taxon>Agaricomycetes</taxon>
        <taxon>Sistotremastrales</taxon>
        <taxon>Sistotremastraceae</taxon>
        <taxon>Sertulicium</taxon>
        <taxon>Sertulicium niveocremeum</taxon>
    </lineage>
</organism>
<keyword evidence="3" id="KW-1185">Reference proteome</keyword>
<sequence length="120" mass="12450">MPGFVTFIFLLALFGGAVAVADPLVHCNAYSSECNCLNKLTGSSSVVAALFMLSSSISARPNPQIGKYHCDSVALPNCICTDPATGQAIEATIGRACTAAVIAEYPGYNCTTYTPPSCFS</sequence>
<feature type="chain" id="PRO_5007854062" description="Extracellular membrane protein CFEM domain-containing protein" evidence="1">
    <location>
        <begin position="20"/>
        <end position="120"/>
    </location>
</feature>
<accession>A0A164WIE0</accession>
<evidence type="ECO:0000256" key="1">
    <source>
        <dbReference type="SAM" id="SignalP"/>
    </source>
</evidence>
<dbReference type="EMBL" id="KV419402">
    <property type="protein sequence ID" value="KZS95071.1"/>
    <property type="molecule type" value="Genomic_DNA"/>
</dbReference>
<evidence type="ECO:0000313" key="3">
    <source>
        <dbReference type="Proteomes" id="UP000076722"/>
    </source>
</evidence>
<dbReference type="AlphaFoldDB" id="A0A164WIE0"/>
<reference evidence="2 3" key="1">
    <citation type="journal article" date="2016" name="Mol. Biol. Evol.">
        <title>Comparative Genomics of Early-Diverging Mushroom-Forming Fungi Provides Insights into the Origins of Lignocellulose Decay Capabilities.</title>
        <authorList>
            <person name="Nagy L.G."/>
            <person name="Riley R."/>
            <person name="Tritt A."/>
            <person name="Adam C."/>
            <person name="Daum C."/>
            <person name="Floudas D."/>
            <person name="Sun H."/>
            <person name="Yadav J.S."/>
            <person name="Pangilinan J."/>
            <person name="Larsson K.H."/>
            <person name="Matsuura K."/>
            <person name="Barry K."/>
            <person name="Labutti K."/>
            <person name="Kuo R."/>
            <person name="Ohm R.A."/>
            <person name="Bhattacharya S.S."/>
            <person name="Shirouzu T."/>
            <person name="Yoshinaga Y."/>
            <person name="Martin F.M."/>
            <person name="Grigoriev I.V."/>
            <person name="Hibbett D.S."/>
        </authorList>
    </citation>
    <scope>NUCLEOTIDE SEQUENCE [LARGE SCALE GENOMIC DNA]</scope>
    <source>
        <strain evidence="2 3">HHB9708</strain>
    </source>
</reference>
<keyword evidence="1" id="KW-0732">Signal</keyword>